<dbReference type="InterPro" id="IPR012946">
    <property type="entry name" value="X8"/>
</dbReference>
<dbReference type="GO" id="GO:0009506">
    <property type="term" value="C:plasmodesma"/>
    <property type="evidence" value="ECO:0007669"/>
    <property type="project" value="UniProtKB-ARBA"/>
</dbReference>
<feature type="signal peptide" evidence="3">
    <location>
        <begin position="1"/>
        <end position="19"/>
    </location>
</feature>
<evidence type="ECO:0000313" key="6">
    <source>
        <dbReference type="Proteomes" id="UP001443914"/>
    </source>
</evidence>
<feature type="chain" id="PRO_5044002187" description="X8 domain-containing protein" evidence="3">
    <location>
        <begin position="20"/>
        <end position="189"/>
    </location>
</feature>
<proteinExistence type="predicted"/>
<organism evidence="5 6">
    <name type="scientific">Saponaria officinalis</name>
    <name type="common">Common soapwort</name>
    <name type="synonym">Lychnis saponaria</name>
    <dbReference type="NCBI Taxonomy" id="3572"/>
    <lineage>
        <taxon>Eukaryota</taxon>
        <taxon>Viridiplantae</taxon>
        <taxon>Streptophyta</taxon>
        <taxon>Embryophyta</taxon>
        <taxon>Tracheophyta</taxon>
        <taxon>Spermatophyta</taxon>
        <taxon>Magnoliopsida</taxon>
        <taxon>eudicotyledons</taxon>
        <taxon>Gunneridae</taxon>
        <taxon>Pentapetalae</taxon>
        <taxon>Caryophyllales</taxon>
        <taxon>Caryophyllaceae</taxon>
        <taxon>Caryophylleae</taxon>
        <taxon>Saponaria</taxon>
    </lineage>
</organism>
<evidence type="ECO:0000313" key="5">
    <source>
        <dbReference type="EMBL" id="KAK9750644.1"/>
    </source>
</evidence>
<feature type="region of interest" description="Disordered" evidence="2">
    <location>
        <begin position="111"/>
        <end position="159"/>
    </location>
</feature>
<dbReference type="PANTHER" id="PTHR31044">
    <property type="entry name" value="BETA-1,3 GLUCANASE"/>
    <property type="match status" value="1"/>
</dbReference>
<evidence type="ECO:0000256" key="3">
    <source>
        <dbReference type="SAM" id="SignalP"/>
    </source>
</evidence>
<dbReference type="PANTHER" id="PTHR31044:SF60">
    <property type="entry name" value="PLASMODESMATA CALLOSE-BINDING PROTEIN 4"/>
    <property type="match status" value="1"/>
</dbReference>
<dbReference type="AlphaFoldDB" id="A0AAW1MW70"/>
<dbReference type="Gene3D" id="1.20.58.1040">
    <property type="match status" value="1"/>
</dbReference>
<feature type="compositionally biased region" description="Gly residues" evidence="2">
    <location>
        <begin position="123"/>
        <end position="136"/>
    </location>
</feature>
<gene>
    <name evidence="5" type="ORF">RND81_02G210500</name>
</gene>
<dbReference type="EMBL" id="JBDFQZ010000002">
    <property type="protein sequence ID" value="KAK9750644.1"/>
    <property type="molecule type" value="Genomic_DNA"/>
</dbReference>
<protein>
    <recommendedName>
        <fullName evidence="4">X8 domain-containing protein</fullName>
    </recommendedName>
</protein>
<evidence type="ECO:0000259" key="4">
    <source>
        <dbReference type="SMART" id="SM00768"/>
    </source>
</evidence>
<dbReference type="SMART" id="SM00768">
    <property type="entry name" value="X8"/>
    <property type="match status" value="1"/>
</dbReference>
<feature type="domain" description="X8" evidence="4">
    <location>
        <begin position="20"/>
        <end position="106"/>
    </location>
</feature>
<evidence type="ECO:0000256" key="2">
    <source>
        <dbReference type="SAM" id="MobiDB-lite"/>
    </source>
</evidence>
<keyword evidence="1 3" id="KW-0732">Signal</keyword>
<feature type="compositionally biased region" description="Low complexity" evidence="2">
    <location>
        <begin position="111"/>
        <end position="122"/>
    </location>
</feature>
<dbReference type="InterPro" id="IPR044788">
    <property type="entry name" value="X8_dom_prot"/>
</dbReference>
<reference evidence="5" key="1">
    <citation type="submission" date="2024-03" db="EMBL/GenBank/DDBJ databases">
        <title>WGS assembly of Saponaria officinalis var. Norfolk2.</title>
        <authorList>
            <person name="Jenkins J."/>
            <person name="Shu S."/>
            <person name="Grimwood J."/>
            <person name="Barry K."/>
            <person name="Goodstein D."/>
            <person name="Schmutz J."/>
            <person name="Leebens-Mack J."/>
            <person name="Osbourn A."/>
        </authorList>
    </citation>
    <scope>NUCLEOTIDE SEQUENCE [LARGE SCALE GENOMIC DNA]</scope>
    <source>
        <strain evidence="5">JIC</strain>
    </source>
</reference>
<evidence type="ECO:0000256" key="1">
    <source>
        <dbReference type="ARBA" id="ARBA00022729"/>
    </source>
</evidence>
<sequence>MSLLLFLTLFLSFISYSCGQYCLCKPGSQAPDPYKKVIDYACGNGANCGPVQQNGPCYQPNDVQAVCSYAANSYYQNKKSLGATCDFGGVAAPSTLPSDLPSGCSFPTSGGATSTGTGISTTTGGGTTTPGGGMGTGTNPNIFTPTGLGPTGGFTDPSGTNDATSLLQISTHVTSLSLTLISILSLLWA</sequence>
<accession>A0AAW1MW70</accession>
<dbReference type="Pfam" id="PF07983">
    <property type="entry name" value="X8"/>
    <property type="match status" value="1"/>
</dbReference>
<dbReference type="Proteomes" id="UP001443914">
    <property type="component" value="Unassembled WGS sequence"/>
</dbReference>
<name>A0AAW1MW70_SAPOF</name>
<comment type="caution">
    <text evidence="5">The sequence shown here is derived from an EMBL/GenBank/DDBJ whole genome shotgun (WGS) entry which is preliminary data.</text>
</comment>
<keyword evidence="6" id="KW-1185">Reference proteome</keyword>